<feature type="domain" description="Condensation" evidence="1">
    <location>
        <begin position="43"/>
        <end position="278"/>
    </location>
</feature>
<dbReference type="SUPFAM" id="SSF52777">
    <property type="entry name" value="CoA-dependent acyltransferases"/>
    <property type="match status" value="2"/>
</dbReference>
<dbReference type="EMBL" id="BAAAQD010000005">
    <property type="protein sequence ID" value="GAA1514500.1"/>
    <property type="molecule type" value="Genomic_DNA"/>
</dbReference>
<gene>
    <name evidence="2" type="ORF">GCM10009827_031520</name>
</gene>
<evidence type="ECO:0000313" key="2">
    <source>
        <dbReference type="EMBL" id="GAA1514500.1"/>
    </source>
</evidence>
<proteinExistence type="predicted"/>
<name>A0ABP4L651_9ACTN</name>
<sequence>MVFEGPGAGSGPLSWGQIESWNAVTSLGHWMPIGGALPVRPGTTVEDLAGELRHHLSRHPSLRTLLRIPPGGGTPTQEVHASGSAALQVYETHGADPSALADLVAARFRDAPLDFTAEYPIRMAAVLHGGVPSHVVALISHFAADGAGAQAMLRDVAARPAAPVEGRQPLDQAQWQLSPAGRRQNEAAQRHFESILRTMPPARFRKPVAAQRPRYWRGVLDSAALPLALRALTARTGADPSAVLLAVFALAVHATCGVDPVVVRPLVSNRFRPGLADVVCTAVQAGLCQVPVAAGSAAATDAASAAGSAAATDAASAAGSAAAAGSVAGSAAGGGGFEEVLAHAKRATMSAYKHAYFDQRDLFALVDRVGAERGERLEIGCFLNDRRDPSPGAGGPAPTAAEIAAVLPGTVFDWTVRRDAPGFEPMILDVEDTPGGLRCTAHTDTAHISPADTEALLQHLERIAVTASGARHG</sequence>
<protein>
    <recommendedName>
        <fullName evidence="1">Condensation domain-containing protein</fullName>
    </recommendedName>
</protein>
<comment type="caution">
    <text evidence="2">The sequence shown here is derived from an EMBL/GenBank/DDBJ whole genome shotgun (WGS) entry which is preliminary data.</text>
</comment>
<reference evidence="3" key="1">
    <citation type="journal article" date="2019" name="Int. J. Syst. Evol. Microbiol.">
        <title>The Global Catalogue of Microorganisms (GCM) 10K type strain sequencing project: providing services to taxonomists for standard genome sequencing and annotation.</title>
        <authorList>
            <consortium name="The Broad Institute Genomics Platform"/>
            <consortium name="The Broad Institute Genome Sequencing Center for Infectious Disease"/>
            <person name="Wu L."/>
            <person name="Ma J."/>
        </authorList>
    </citation>
    <scope>NUCLEOTIDE SEQUENCE [LARGE SCALE GENOMIC DNA]</scope>
    <source>
        <strain evidence="3">JCM 15933</strain>
    </source>
</reference>
<dbReference type="Pfam" id="PF00668">
    <property type="entry name" value="Condensation"/>
    <property type="match status" value="1"/>
</dbReference>
<dbReference type="Gene3D" id="3.30.559.10">
    <property type="entry name" value="Chloramphenicol acetyltransferase-like domain"/>
    <property type="match status" value="1"/>
</dbReference>
<dbReference type="Gene3D" id="3.30.559.30">
    <property type="entry name" value="Nonribosomal peptide synthetase, condensation domain"/>
    <property type="match status" value="1"/>
</dbReference>
<evidence type="ECO:0000313" key="3">
    <source>
        <dbReference type="Proteomes" id="UP001501470"/>
    </source>
</evidence>
<dbReference type="InterPro" id="IPR001242">
    <property type="entry name" value="Condensation_dom"/>
</dbReference>
<organism evidence="2 3">
    <name type="scientific">Dactylosporangium maewongense</name>
    <dbReference type="NCBI Taxonomy" id="634393"/>
    <lineage>
        <taxon>Bacteria</taxon>
        <taxon>Bacillati</taxon>
        <taxon>Actinomycetota</taxon>
        <taxon>Actinomycetes</taxon>
        <taxon>Micromonosporales</taxon>
        <taxon>Micromonosporaceae</taxon>
        <taxon>Dactylosporangium</taxon>
    </lineage>
</organism>
<dbReference type="Proteomes" id="UP001501470">
    <property type="component" value="Unassembled WGS sequence"/>
</dbReference>
<keyword evidence="3" id="KW-1185">Reference proteome</keyword>
<accession>A0ABP4L651</accession>
<dbReference type="InterPro" id="IPR023213">
    <property type="entry name" value="CAT-like_dom_sf"/>
</dbReference>
<evidence type="ECO:0000259" key="1">
    <source>
        <dbReference type="Pfam" id="PF00668"/>
    </source>
</evidence>